<dbReference type="PANTHER" id="PTHR37299:SF1">
    <property type="entry name" value="STAGE 0 SPORULATION PROTEIN A HOMOLOG"/>
    <property type="match status" value="1"/>
</dbReference>
<dbReference type="Pfam" id="PF04397">
    <property type="entry name" value="LytTR"/>
    <property type="match status" value="1"/>
</dbReference>
<dbReference type="Gene3D" id="2.40.50.1020">
    <property type="entry name" value="LytTr DNA-binding domain"/>
    <property type="match status" value="1"/>
</dbReference>
<dbReference type="PANTHER" id="PTHR37299">
    <property type="entry name" value="TRANSCRIPTIONAL REGULATOR-RELATED"/>
    <property type="match status" value="1"/>
</dbReference>
<name>A0ABP8E841_9FLAO</name>
<evidence type="ECO:0000259" key="3">
    <source>
        <dbReference type="PROSITE" id="PS50930"/>
    </source>
</evidence>
<keyword evidence="1" id="KW-0597">Phosphoprotein</keyword>
<dbReference type="InterPro" id="IPR011006">
    <property type="entry name" value="CheY-like_superfamily"/>
</dbReference>
<dbReference type="RefSeq" id="WP_139001796.1">
    <property type="nucleotide sequence ID" value="NZ_BAABAV010000001.1"/>
</dbReference>
<protein>
    <submittedName>
        <fullName evidence="4">LytTR family DNA-binding domain-containing protein</fullName>
    </submittedName>
</protein>
<evidence type="ECO:0000259" key="2">
    <source>
        <dbReference type="PROSITE" id="PS50110"/>
    </source>
</evidence>
<dbReference type="PROSITE" id="PS50930">
    <property type="entry name" value="HTH_LYTTR"/>
    <property type="match status" value="1"/>
</dbReference>
<sequence>MFKSIIIDDELLARKRILNLIKNIDNIDVIGECANGEDAINKINSLNPDLIFLDIEMKDMNGFDVLAKIDKHRRPLIIFVTAYDEFALKAFDFFAFDYLLKPFENERFLQSVQKAIENLQNNIEHQYFEKVNELLKFIGQNSNQKSNVFMEKFPIRVGNKINFIEQSDIKYILASGSYPEIQTLNKTITVRDSLNNLIKQLNADKFIRIHRSVIINISYVLEVIHSSYYELDVKMTDGKLFRVSKSYRKAINKKLGL</sequence>
<dbReference type="Pfam" id="PF00072">
    <property type="entry name" value="Response_reg"/>
    <property type="match status" value="1"/>
</dbReference>
<dbReference type="PROSITE" id="PS50110">
    <property type="entry name" value="RESPONSE_REGULATORY"/>
    <property type="match status" value="1"/>
</dbReference>
<evidence type="ECO:0000313" key="4">
    <source>
        <dbReference type="EMBL" id="GAA4268233.1"/>
    </source>
</evidence>
<evidence type="ECO:0000313" key="5">
    <source>
        <dbReference type="Proteomes" id="UP001500027"/>
    </source>
</evidence>
<dbReference type="SMART" id="SM00850">
    <property type="entry name" value="LytTR"/>
    <property type="match status" value="1"/>
</dbReference>
<accession>A0ABP8E841</accession>
<dbReference type="InterPro" id="IPR001789">
    <property type="entry name" value="Sig_transdc_resp-reg_receiver"/>
</dbReference>
<organism evidence="4 5">
    <name type="scientific">Hyunsoonleella aestuarii</name>
    <dbReference type="NCBI Taxonomy" id="912802"/>
    <lineage>
        <taxon>Bacteria</taxon>
        <taxon>Pseudomonadati</taxon>
        <taxon>Bacteroidota</taxon>
        <taxon>Flavobacteriia</taxon>
        <taxon>Flavobacteriales</taxon>
        <taxon>Flavobacteriaceae</taxon>
    </lineage>
</organism>
<comment type="caution">
    <text evidence="4">The sequence shown here is derived from an EMBL/GenBank/DDBJ whole genome shotgun (WGS) entry which is preliminary data.</text>
</comment>
<dbReference type="SMART" id="SM00448">
    <property type="entry name" value="REC"/>
    <property type="match status" value="1"/>
</dbReference>
<dbReference type="SUPFAM" id="SSF52172">
    <property type="entry name" value="CheY-like"/>
    <property type="match status" value="1"/>
</dbReference>
<keyword evidence="5" id="KW-1185">Reference proteome</keyword>
<keyword evidence="4" id="KW-0238">DNA-binding</keyword>
<feature type="domain" description="Response regulatory" evidence="2">
    <location>
        <begin position="3"/>
        <end position="116"/>
    </location>
</feature>
<gene>
    <name evidence="4" type="ORF">GCM10022257_03340</name>
</gene>
<proteinExistence type="predicted"/>
<evidence type="ECO:0000256" key="1">
    <source>
        <dbReference type="PROSITE-ProRule" id="PRU00169"/>
    </source>
</evidence>
<reference evidence="5" key="1">
    <citation type="journal article" date="2019" name="Int. J. Syst. Evol. Microbiol.">
        <title>The Global Catalogue of Microorganisms (GCM) 10K type strain sequencing project: providing services to taxonomists for standard genome sequencing and annotation.</title>
        <authorList>
            <consortium name="The Broad Institute Genomics Platform"/>
            <consortium name="The Broad Institute Genome Sequencing Center for Infectious Disease"/>
            <person name="Wu L."/>
            <person name="Ma J."/>
        </authorList>
    </citation>
    <scope>NUCLEOTIDE SEQUENCE [LARGE SCALE GENOMIC DNA]</scope>
    <source>
        <strain evidence="5">JCM 17452</strain>
    </source>
</reference>
<dbReference type="Proteomes" id="UP001500027">
    <property type="component" value="Unassembled WGS sequence"/>
</dbReference>
<dbReference type="Gene3D" id="3.40.50.2300">
    <property type="match status" value="1"/>
</dbReference>
<dbReference type="InterPro" id="IPR046947">
    <property type="entry name" value="LytR-like"/>
</dbReference>
<feature type="domain" description="HTH LytTR-type" evidence="3">
    <location>
        <begin position="153"/>
        <end position="257"/>
    </location>
</feature>
<dbReference type="EMBL" id="BAABAV010000001">
    <property type="protein sequence ID" value="GAA4268233.1"/>
    <property type="molecule type" value="Genomic_DNA"/>
</dbReference>
<dbReference type="InterPro" id="IPR007492">
    <property type="entry name" value="LytTR_DNA-bd_dom"/>
</dbReference>
<dbReference type="GO" id="GO:0003677">
    <property type="term" value="F:DNA binding"/>
    <property type="evidence" value="ECO:0007669"/>
    <property type="project" value="UniProtKB-KW"/>
</dbReference>
<feature type="modified residue" description="4-aspartylphosphate" evidence="1">
    <location>
        <position position="54"/>
    </location>
</feature>